<organism evidence="1 2">
    <name type="scientific">Pleurodeles waltl</name>
    <name type="common">Iberian ribbed newt</name>
    <dbReference type="NCBI Taxonomy" id="8319"/>
    <lineage>
        <taxon>Eukaryota</taxon>
        <taxon>Metazoa</taxon>
        <taxon>Chordata</taxon>
        <taxon>Craniata</taxon>
        <taxon>Vertebrata</taxon>
        <taxon>Euteleostomi</taxon>
        <taxon>Amphibia</taxon>
        <taxon>Batrachia</taxon>
        <taxon>Caudata</taxon>
        <taxon>Salamandroidea</taxon>
        <taxon>Salamandridae</taxon>
        <taxon>Pleurodelinae</taxon>
        <taxon>Pleurodeles</taxon>
    </lineage>
</organism>
<keyword evidence="2" id="KW-1185">Reference proteome</keyword>
<evidence type="ECO:0000313" key="2">
    <source>
        <dbReference type="Proteomes" id="UP001066276"/>
    </source>
</evidence>
<evidence type="ECO:0000313" key="1">
    <source>
        <dbReference type="EMBL" id="KAJ1159758.1"/>
    </source>
</evidence>
<accession>A0AAV7S6K4</accession>
<sequence>MGSIFTIIPKMAATLKKIDTLAPGVMQMSSHLEAFFYGPPALRFCIHAEPGSGGNRQHQTLDEVRSCGWARAMESRTFSHYPHSSYDHPSLRVDRHVQSEMKNICSLNISIEGPAGGMTISLA</sequence>
<gene>
    <name evidence="1" type="ORF">NDU88_000263</name>
</gene>
<proteinExistence type="predicted"/>
<protein>
    <submittedName>
        <fullName evidence="1">Uncharacterized protein</fullName>
    </submittedName>
</protein>
<name>A0AAV7S6K4_PLEWA</name>
<dbReference type="EMBL" id="JANPWB010000008">
    <property type="protein sequence ID" value="KAJ1159758.1"/>
    <property type="molecule type" value="Genomic_DNA"/>
</dbReference>
<reference evidence="1" key="1">
    <citation type="journal article" date="2022" name="bioRxiv">
        <title>Sequencing and chromosome-scale assembly of the giantPleurodeles waltlgenome.</title>
        <authorList>
            <person name="Brown T."/>
            <person name="Elewa A."/>
            <person name="Iarovenko S."/>
            <person name="Subramanian E."/>
            <person name="Araus A.J."/>
            <person name="Petzold A."/>
            <person name="Susuki M."/>
            <person name="Suzuki K.-i.T."/>
            <person name="Hayashi T."/>
            <person name="Toyoda A."/>
            <person name="Oliveira C."/>
            <person name="Osipova E."/>
            <person name="Leigh N.D."/>
            <person name="Simon A."/>
            <person name="Yun M.H."/>
        </authorList>
    </citation>
    <scope>NUCLEOTIDE SEQUENCE</scope>
    <source>
        <strain evidence="1">20211129_DDA</strain>
        <tissue evidence="1">Liver</tissue>
    </source>
</reference>
<dbReference type="AlphaFoldDB" id="A0AAV7S6K4"/>
<dbReference type="Proteomes" id="UP001066276">
    <property type="component" value="Chromosome 4_2"/>
</dbReference>
<comment type="caution">
    <text evidence="1">The sequence shown here is derived from an EMBL/GenBank/DDBJ whole genome shotgun (WGS) entry which is preliminary data.</text>
</comment>